<keyword evidence="3" id="KW-0285">Flavoprotein</keyword>
<sequence>MPGGPSSAWLHSIDATYELVEVPEVREKYPVLAQKVAATITACEEALRDYGWHHCALSFNGGKDCTVLAHILTAVLRRLNGCESHQSVPTIESLYVACSQPFTEVEQFIEYAASEETGYHLILHTTKGDLKTALTEYKEGEKGKDITAIFIGVRRDDPQGSTIHVRSKCDPSWPPIMRIHPLLDWEYEDVWAFLRCPHLRVGATSSHVPSTA</sequence>
<proteinExistence type="predicted"/>
<comment type="pathway">
    <text evidence="1">Cofactor biosynthesis; FAD biosynthesis; FAD from FMN: step 1/1.</text>
</comment>
<evidence type="ECO:0000256" key="10">
    <source>
        <dbReference type="ARBA" id="ARBA00031145"/>
    </source>
</evidence>
<dbReference type="RefSeq" id="XP_017990335.1">
    <property type="nucleotide sequence ID" value="XM_018135823.1"/>
</dbReference>
<dbReference type="PANTHER" id="PTHR23293">
    <property type="entry name" value="FAD SYNTHETASE-RELATED FMN ADENYLYLTRANSFERASE"/>
    <property type="match status" value="1"/>
</dbReference>
<evidence type="ECO:0000256" key="5">
    <source>
        <dbReference type="ARBA" id="ARBA00022679"/>
    </source>
</evidence>
<keyword evidence="5" id="KW-0808">Transferase</keyword>
<keyword evidence="4" id="KW-0288">FMN</keyword>
<dbReference type="GO" id="GO:0005524">
    <property type="term" value="F:ATP binding"/>
    <property type="evidence" value="ECO:0007669"/>
    <property type="project" value="UniProtKB-KW"/>
</dbReference>
<dbReference type="Gene3D" id="3.40.50.620">
    <property type="entry name" value="HUPs"/>
    <property type="match status" value="1"/>
</dbReference>
<evidence type="ECO:0000256" key="2">
    <source>
        <dbReference type="ARBA" id="ARBA00012393"/>
    </source>
</evidence>
<protein>
    <recommendedName>
        <fullName evidence="2">FAD synthase</fullName>
        <ecNumber evidence="2">2.7.7.2</ecNumber>
    </recommendedName>
    <alternativeName>
        <fullName evidence="10">FAD pyrophosphorylase</fullName>
    </alternativeName>
    <alternativeName>
        <fullName evidence="11">FMN adenylyltransferase</fullName>
    </alternativeName>
</protein>
<name>A0A0N0RRY2_9BASI</name>
<evidence type="ECO:0000256" key="12">
    <source>
        <dbReference type="ARBA" id="ARBA00049494"/>
    </source>
</evidence>
<evidence type="ECO:0000259" key="13">
    <source>
        <dbReference type="Pfam" id="PF01507"/>
    </source>
</evidence>
<dbReference type="Pfam" id="PF01507">
    <property type="entry name" value="PAPS_reduct"/>
    <property type="match status" value="1"/>
</dbReference>
<dbReference type="InterPro" id="IPR002500">
    <property type="entry name" value="PAPS_reduct_dom"/>
</dbReference>
<dbReference type="EMBL" id="LGAV01000009">
    <property type="protein sequence ID" value="KOS12703.1"/>
    <property type="molecule type" value="Genomic_DNA"/>
</dbReference>
<dbReference type="GO" id="GO:0006747">
    <property type="term" value="P:FAD biosynthetic process"/>
    <property type="evidence" value="ECO:0007669"/>
    <property type="project" value="TreeGrafter"/>
</dbReference>
<dbReference type="GO" id="GO:0003919">
    <property type="term" value="F:FMN adenylyltransferase activity"/>
    <property type="evidence" value="ECO:0007669"/>
    <property type="project" value="UniProtKB-EC"/>
</dbReference>
<evidence type="ECO:0000256" key="8">
    <source>
        <dbReference type="ARBA" id="ARBA00022827"/>
    </source>
</evidence>
<dbReference type="AlphaFoldDB" id="A0A0N0RRY2"/>
<evidence type="ECO:0000256" key="3">
    <source>
        <dbReference type="ARBA" id="ARBA00022630"/>
    </source>
</evidence>
<evidence type="ECO:0000256" key="6">
    <source>
        <dbReference type="ARBA" id="ARBA00022695"/>
    </source>
</evidence>
<dbReference type="STRING" id="77020.A0A0N0RRY2"/>
<dbReference type="EC" id="2.7.7.2" evidence="2"/>
<evidence type="ECO:0000256" key="7">
    <source>
        <dbReference type="ARBA" id="ARBA00022741"/>
    </source>
</evidence>
<evidence type="ECO:0000313" key="15">
    <source>
        <dbReference type="Proteomes" id="UP000037751"/>
    </source>
</evidence>
<gene>
    <name evidence="14" type="ORF">Malapachy_1318</name>
</gene>
<dbReference type="Proteomes" id="UP000037751">
    <property type="component" value="Unassembled WGS sequence"/>
</dbReference>
<keyword evidence="15" id="KW-1185">Reference proteome</keyword>
<organism evidence="14 15">
    <name type="scientific">Malassezia pachydermatis</name>
    <dbReference type="NCBI Taxonomy" id="77020"/>
    <lineage>
        <taxon>Eukaryota</taxon>
        <taxon>Fungi</taxon>
        <taxon>Dikarya</taxon>
        <taxon>Basidiomycota</taxon>
        <taxon>Ustilaginomycotina</taxon>
        <taxon>Malasseziomycetes</taxon>
        <taxon>Malasseziales</taxon>
        <taxon>Malasseziaceae</taxon>
        <taxon>Malassezia</taxon>
    </lineage>
</organism>
<keyword evidence="7" id="KW-0547">Nucleotide-binding</keyword>
<comment type="caution">
    <text evidence="14">The sequence shown here is derived from an EMBL/GenBank/DDBJ whole genome shotgun (WGS) entry which is preliminary data.</text>
</comment>
<evidence type="ECO:0000256" key="4">
    <source>
        <dbReference type="ARBA" id="ARBA00022643"/>
    </source>
</evidence>
<evidence type="ECO:0000256" key="9">
    <source>
        <dbReference type="ARBA" id="ARBA00022840"/>
    </source>
</evidence>
<evidence type="ECO:0000256" key="11">
    <source>
        <dbReference type="ARBA" id="ARBA00031871"/>
    </source>
</evidence>
<reference evidence="14 15" key="1">
    <citation type="submission" date="2015-07" db="EMBL/GenBank/DDBJ databases">
        <title>Draft Genome Sequence of Malassezia furfur CBS1878 and Malassezia pachydermatis CBS1879.</title>
        <authorList>
            <person name="Triana S."/>
            <person name="Ohm R."/>
            <person name="Gonzalez A."/>
            <person name="DeCock H."/>
            <person name="Restrepo S."/>
            <person name="Celis A."/>
        </authorList>
    </citation>
    <scope>NUCLEOTIDE SEQUENCE [LARGE SCALE GENOMIC DNA]</scope>
    <source>
        <strain evidence="14 15">CBS 1879</strain>
    </source>
</reference>
<comment type="catalytic activity">
    <reaction evidence="12">
        <text>FMN + ATP + H(+) = FAD + diphosphate</text>
        <dbReference type="Rhea" id="RHEA:17237"/>
        <dbReference type="ChEBI" id="CHEBI:15378"/>
        <dbReference type="ChEBI" id="CHEBI:30616"/>
        <dbReference type="ChEBI" id="CHEBI:33019"/>
        <dbReference type="ChEBI" id="CHEBI:57692"/>
        <dbReference type="ChEBI" id="CHEBI:58210"/>
        <dbReference type="EC" id="2.7.7.2"/>
    </reaction>
</comment>
<dbReference type="OrthoDB" id="270728at2759"/>
<keyword evidence="8" id="KW-0274">FAD</keyword>
<keyword evidence="9" id="KW-0067">ATP-binding</keyword>
<dbReference type="PANTHER" id="PTHR23293:SF9">
    <property type="entry name" value="FAD SYNTHASE"/>
    <property type="match status" value="1"/>
</dbReference>
<dbReference type="GeneID" id="28727698"/>
<dbReference type="SUPFAM" id="SSF52402">
    <property type="entry name" value="Adenine nucleotide alpha hydrolases-like"/>
    <property type="match status" value="1"/>
</dbReference>
<evidence type="ECO:0000256" key="1">
    <source>
        <dbReference type="ARBA" id="ARBA00004726"/>
    </source>
</evidence>
<evidence type="ECO:0000313" key="14">
    <source>
        <dbReference type="EMBL" id="KOS12703.1"/>
    </source>
</evidence>
<dbReference type="VEuPathDB" id="FungiDB:Malapachy_1318"/>
<feature type="domain" description="Phosphoadenosine phosphosulphate reductase" evidence="13">
    <location>
        <begin position="55"/>
        <end position="195"/>
    </location>
</feature>
<accession>A0A0N0RRY2</accession>
<dbReference type="InterPro" id="IPR014729">
    <property type="entry name" value="Rossmann-like_a/b/a_fold"/>
</dbReference>
<keyword evidence="6" id="KW-0548">Nucleotidyltransferase</keyword>